<dbReference type="RefSeq" id="XP_001427483.1">
    <property type="nucleotide sequence ID" value="XM_001427446.1"/>
</dbReference>
<dbReference type="AlphaFoldDB" id="A0BNG8"/>
<feature type="compositionally biased region" description="Polar residues" evidence="1">
    <location>
        <begin position="338"/>
        <end position="351"/>
    </location>
</feature>
<dbReference type="GO" id="GO:0004674">
    <property type="term" value="F:protein serine/threonine kinase activity"/>
    <property type="evidence" value="ECO:0000318"/>
    <property type="project" value="GO_Central"/>
</dbReference>
<feature type="region of interest" description="Disordered" evidence="1">
    <location>
        <begin position="331"/>
        <end position="358"/>
    </location>
</feature>
<dbReference type="Gene3D" id="1.10.510.10">
    <property type="entry name" value="Transferase(Phosphotransferase) domain 1"/>
    <property type="match status" value="1"/>
</dbReference>
<dbReference type="GO" id="GO:0005737">
    <property type="term" value="C:cytoplasm"/>
    <property type="evidence" value="ECO:0000318"/>
    <property type="project" value="GO_Central"/>
</dbReference>
<dbReference type="Proteomes" id="UP000000600">
    <property type="component" value="Unassembled WGS sequence"/>
</dbReference>
<dbReference type="SUPFAM" id="SSF56112">
    <property type="entry name" value="Protein kinase-like (PK-like)"/>
    <property type="match status" value="1"/>
</dbReference>
<dbReference type="InterPro" id="IPR011009">
    <property type="entry name" value="Kinase-like_dom_sf"/>
</dbReference>
<dbReference type="Pfam" id="PF00069">
    <property type="entry name" value="Pkinase"/>
    <property type="match status" value="1"/>
</dbReference>
<dbReference type="InterPro" id="IPR000719">
    <property type="entry name" value="Prot_kinase_dom"/>
</dbReference>
<dbReference type="KEGG" id="ptm:GSPATT00030723001"/>
<evidence type="ECO:0000259" key="2">
    <source>
        <dbReference type="PROSITE" id="PS50011"/>
    </source>
</evidence>
<dbReference type="GO" id="GO:0005524">
    <property type="term" value="F:ATP binding"/>
    <property type="evidence" value="ECO:0007669"/>
    <property type="project" value="InterPro"/>
</dbReference>
<dbReference type="eggNOG" id="KOG0032">
    <property type="taxonomic scope" value="Eukaryota"/>
</dbReference>
<dbReference type="OrthoDB" id="294560at2759"/>
<dbReference type="HOGENOM" id="CLU_795600_0_0_1"/>
<dbReference type="GeneID" id="5013267"/>
<name>A0BNG8_PARTE</name>
<dbReference type="FunFam" id="1.10.510.10:FF:002243">
    <property type="match status" value="1"/>
</dbReference>
<accession>A0BNG8</accession>
<evidence type="ECO:0000313" key="4">
    <source>
        <dbReference type="Proteomes" id="UP000000600"/>
    </source>
</evidence>
<dbReference type="InParanoid" id="A0BNG8"/>
<reference evidence="3 4" key="1">
    <citation type="journal article" date="2006" name="Nature">
        <title>Global trends of whole-genome duplications revealed by the ciliate Paramecium tetraurelia.</title>
        <authorList>
            <consortium name="Genoscope"/>
            <person name="Aury J.-M."/>
            <person name="Jaillon O."/>
            <person name="Duret L."/>
            <person name="Noel B."/>
            <person name="Jubin C."/>
            <person name="Porcel B.M."/>
            <person name="Segurens B."/>
            <person name="Daubin V."/>
            <person name="Anthouard V."/>
            <person name="Aiach N."/>
            <person name="Arnaiz O."/>
            <person name="Billaut A."/>
            <person name="Beisson J."/>
            <person name="Blanc I."/>
            <person name="Bouhouche K."/>
            <person name="Camara F."/>
            <person name="Duharcourt S."/>
            <person name="Guigo R."/>
            <person name="Gogendeau D."/>
            <person name="Katinka M."/>
            <person name="Keller A.-M."/>
            <person name="Kissmehl R."/>
            <person name="Klotz C."/>
            <person name="Koll F."/>
            <person name="Le Moue A."/>
            <person name="Lepere C."/>
            <person name="Malinsky S."/>
            <person name="Nowacki M."/>
            <person name="Nowak J.K."/>
            <person name="Plattner H."/>
            <person name="Poulain J."/>
            <person name="Ruiz F."/>
            <person name="Serrano V."/>
            <person name="Zagulski M."/>
            <person name="Dessen P."/>
            <person name="Betermier M."/>
            <person name="Weissenbach J."/>
            <person name="Scarpelli C."/>
            <person name="Schachter V."/>
            <person name="Sperling L."/>
            <person name="Meyer E."/>
            <person name="Cohen J."/>
            <person name="Wincker P."/>
        </authorList>
    </citation>
    <scope>NUCLEOTIDE SEQUENCE [LARGE SCALE GENOMIC DNA]</scope>
    <source>
        <strain evidence="3 4">Stock d4-2</strain>
    </source>
</reference>
<protein>
    <recommendedName>
        <fullName evidence="2">Protein kinase domain-containing protein</fullName>
    </recommendedName>
</protein>
<organism evidence="3 4">
    <name type="scientific">Paramecium tetraurelia</name>
    <dbReference type="NCBI Taxonomy" id="5888"/>
    <lineage>
        <taxon>Eukaryota</taxon>
        <taxon>Sar</taxon>
        <taxon>Alveolata</taxon>
        <taxon>Ciliophora</taxon>
        <taxon>Intramacronucleata</taxon>
        <taxon>Oligohymenophorea</taxon>
        <taxon>Peniculida</taxon>
        <taxon>Parameciidae</taxon>
        <taxon>Paramecium</taxon>
    </lineage>
</organism>
<dbReference type="Gene3D" id="3.30.200.20">
    <property type="entry name" value="Phosphorylase Kinase, domain 1"/>
    <property type="match status" value="1"/>
</dbReference>
<keyword evidence="4" id="KW-1185">Reference proteome</keyword>
<dbReference type="PANTHER" id="PTHR44167">
    <property type="entry name" value="OVARIAN-SPECIFIC SERINE/THREONINE-PROTEIN KINASE LOK-RELATED"/>
    <property type="match status" value="1"/>
</dbReference>
<dbReference type="OMA" id="HYILNTH"/>
<dbReference type="GO" id="GO:0044773">
    <property type="term" value="P:mitotic DNA damage checkpoint signaling"/>
    <property type="evidence" value="ECO:0000318"/>
    <property type="project" value="GO_Central"/>
</dbReference>
<feature type="domain" description="Protein kinase" evidence="2">
    <location>
        <begin position="48"/>
        <end position="358"/>
    </location>
</feature>
<evidence type="ECO:0000256" key="1">
    <source>
        <dbReference type="SAM" id="MobiDB-lite"/>
    </source>
</evidence>
<dbReference type="PANTHER" id="PTHR44167:SF18">
    <property type="entry name" value="PROTEIN KINASE DOMAIN-CONTAINING PROTEIN"/>
    <property type="match status" value="1"/>
</dbReference>
<gene>
    <name evidence="3" type="ORF">GSPATT00030723001</name>
</gene>
<sequence>MILQFKCERLHYILNTHYIVSVYNDKLTIGNKSHPKYEYKFTLENVLHWYVENLKLQAFGIEYNGAIKFFKANNKDLEKLRGLSRCLLCFDNIVELYKQIDINEPSRLQDQISLQLCSMKVVSQQQLLTEVPIVRQLNHQGIISYRECFQYKSQYYIVTEFVGGITLQKFIIQNPKLSHLQCRAIILQLLKAVKYLHEHYVIHATIDISQIVYKSDFIKIIDFSEAKQTNKIDDKDIKNCGRILFYLYQTFSSQFRYTGKEYSDKDQELNYKTLQSAQTPKLAQELILIMICDNNVTVSLILEHPYFSFSLDAEERKRRFQKFQRVQRSTSEMDESDAISQSIPELQTNKSKSLRQLM</sequence>
<dbReference type="EMBL" id="CT868006">
    <property type="protein sequence ID" value="CAK60085.1"/>
    <property type="molecule type" value="Genomic_DNA"/>
</dbReference>
<evidence type="ECO:0000313" key="3">
    <source>
        <dbReference type="EMBL" id="CAK60085.1"/>
    </source>
</evidence>
<proteinExistence type="predicted"/>
<dbReference type="GO" id="GO:0005634">
    <property type="term" value="C:nucleus"/>
    <property type="evidence" value="ECO:0000318"/>
    <property type="project" value="GO_Central"/>
</dbReference>
<dbReference type="PROSITE" id="PS50011">
    <property type="entry name" value="PROTEIN_KINASE_DOM"/>
    <property type="match status" value="1"/>
</dbReference>